<evidence type="ECO:0000313" key="1">
    <source>
        <dbReference type="EMBL" id="MBC1937003.1"/>
    </source>
</evidence>
<dbReference type="Proteomes" id="UP000535908">
    <property type="component" value="Unassembled WGS sequence"/>
</dbReference>
<protein>
    <recommendedName>
        <fullName evidence="3">MarR family transcriptional regulator</fullName>
    </recommendedName>
</protein>
<proteinExistence type="predicted"/>
<organism evidence="1 2">
    <name type="scientific">Listeria grandensis</name>
    <dbReference type="NCBI Taxonomy" id="1494963"/>
    <lineage>
        <taxon>Bacteria</taxon>
        <taxon>Bacillati</taxon>
        <taxon>Bacillota</taxon>
        <taxon>Bacilli</taxon>
        <taxon>Bacillales</taxon>
        <taxon>Listeriaceae</taxon>
        <taxon>Listeria</taxon>
    </lineage>
</organism>
<dbReference type="RefSeq" id="WP_185410572.1">
    <property type="nucleotide sequence ID" value="NZ_JAARRE010000009.1"/>
</dbReference>
<gene>
    <name evidence="1" type="ORF">HCA69_11535</name>
</gene>
<sequence>MSTIQITMLELLHYFQLHPQLKIKIDASLERYPFLHRYTEPNIQRVLHKMQALGLAWMVYDTSDMVTVYVTPAGKRLARKIGWVNRPKQGGEKDDNES</sequence>
<evidence type="ECO:0008006" key="3">
    <source>
        <dbReference type="Google" id="ProtNLM"/>
    </source>
</evidence>
<dbReference type="AlphaFoldDB" id="A0A7X0Y527"/>
<reference evidence="1 2" key="1">
    <citation type="submission" date="2020-03" db="EMBL/GenBank/DDBJ databases">
        <title>Soil Listeria distribution.</title>
        <authorList>
            <person name="Liao J."/>
            <person name="Wiedmann M."/>
        </authorList>
    </citation>
    <scope>NUCLEOTIDE SEQUENCE [LARGE SCALE GENOMIC DNA]</scope>
    <source>
        <strain evidence="1 2">FSL L7-0741</strain>
    </source>
</reference>
<dbReference type="EMBL" id="JAARWN010000012">
    <property type="protein sequence ID" value="MBC1937003.1"/>
    <property type="molecule type" value="Genomic_DNA"/>
</dbReference>
<evidence type="ECO:0000313" key="2">
    <source>
        <dbReference type="Proteomes" id="UP000535908"/>
    </source>
</evidence>
<comment type="caution">
    <text evidence="1">The sequence shown here is derived from an EMBL/GenBank/DDBJ whole genome shotgun (WGS) entry which is preliminary data.</text>
</comment>
<accession>A0A7X0Y527</accession>
<name>A0A7X0Y527_9LIST</name>